<protein>
    <recommendedName>
        <fullName evidence="3">Amidohydrolase-related domain-containing protein</fullName>
    </recommendedName>
</protein>
<dbReference type="Proteomes" id="UP001529235">
    <property type="component" value="Unassembled WGS sequence"/>
</dbReference>
<proteinExistence type="predicted"/>
<dbReference type="InterPro" id="IPR011059">
    <property type="entry name" value="Metal-dep_hydrolase_composite"/>
</dbReference>
<dbReference type="SUPFAM" id="SSF51338">
    <property type="entry name" value="Composite domain of metallo-dependent hydrolases"/>
    <property type="match status" value="1"/>
</dbReference>
<dbReference type="AlphaFoldDB" id="A0ABD4Z4K2"/>
<comment type="caution">
    <text evidence="1">The sequence shown here is derived from an EMBL/GenBank/DDBJ whole genome shotgun (WGS) entry which is preliminary data.</text>
</comment>
<reference evidence="1 2" key="1">
    <citation type="submission" date="2023-05" db="EMBL/GenBank/DDBJ databases">
        <title>A new hyperthermophilic archaea 'Ignisphaera cupida' sp. nov. and description of the family 'Ignisphaeraceae' fam. nov.</title>
        <authorList>
            <person name="Podosokorskaya O.A."/>
            <person name="Elcheninov A.G."/>
            <person name="Klukina A."/>
            <person name="Merkel A.Y."/>
        </authorList>
    </citation>
    <scope>NUCLEOTIDE SEQUENCE [LARGE SCALE GENOMIC DNA]</scope>
    <source>
        <strain evidence="1 2">4213-co</strain>
    </source>
</reference>
<organism evidence="1 2">
    <name type="scientific">Ignisphaera cupida</name>
    <dbReference type="NCBI Taxonomy" id="3050454"/>
    <lineage>
        <taxon>Archaea</taxon>
        <taxon>Thermoproteota</taxon>
        <taxon>Thermoprotei</taxon>
        <taxon>Desulfurococcales</taxon>
        <taxon>Desulfurococcaceae</taxon>
        <taxon>Ignisphaera</taxon>
    </lineage>
</organism>
<keyword evidence="2" id="KW-1185">Reference proteome</keyword>
<dbReference type="EMBL" id="JASNVW010000001">
    <property type="protein sequence ID" value="MDK6027840.1"/>
    <property type="molecule type" value="Genomic_DNA"/>
</dbReference>
<name>A0ABD4Z4K2_9CREN</name>
<evidence type="ECO:0000313" key="1">
    <source>
        <dbReference type="EMBL" id="MDK6027840.1"/>
    </source>
</evidence>
<evidence type="ECO:0000313" key="2">
    <source>
        <dbReference type="Proteomes" id="UP001529235"/>
    </source>
</evidence>
<dbReference type="RefSeq" id="WP_285272821.1">
    <property type="nucleotide sequence ID" value="NZ_JASNVW010000001.1"/>
</dbReference>
<gene>
    <name evidence="1" type="ORF">QPL79_00465</name>
</gene>
<evidence type="ECO:0008006" key="3">
    <source>
        <dbReference type="Google" id="ProtNLM"/>
    </source>
</evidence>
<accession>A0ABD4Z4K2</accession>
<sequence length="378" mass="41928">MKILIENASILTMNSQKQFVQSGYLFIDKGNVISYGEGSPPLELEFADYVINESFAVALPGFVVGMGNILHYLFQFVEDNTVFDMLSTLSRVEFETVLEVSLASLTFHGVTSVVTVVRSVDEKFLQTLATASTNNWTRVRAVIPISLLPTAQEYEHVVKTWFKGVVDQDAIAKRIVSLGILIENKNDLSRLSKELVDAINSSKTFVYIDSEVFAEGLPLTREINNIVLLNPRPQTTPCIYTSVSDWKLGCGFMSYDIGMLNPRKLLPLLHKALGNAYNTVSILSHENPLNNRLGSSSIREAEQADIVIMSFREPPHGPIPLTEHCIVNALSNGFYTVKTVIVSGEIVFDNGLHLFVGEEKIRRAGSIISELSRKLVAE</sequence>